<proteinExistence type="inferred from homology"/>
<name>A0A1R3G779_COCAP</name>
<dbReference type="PIRSF" id="PIRSF000332">
    <property type="entry name" value="FMO"/>
    <property type="match status" value="1"/>
</dbReference>
<dbReference type="GO" id="GO:0050661">
    <property type="term" value="F:NADP binding"/>
    <property type="evidence" value="ECO:0007669"/>
    <property type="project" value="InterPro"/>
</dbReference>
<dbReference type="OrthoDB" id="66881at2759"/>
<dbReference type="SUPFAM" id="SSF51905">
    <property type="entry name" value="FAD/NAD(P)-binding domain"/>
    <property type="match status" value="2"/>
</dbReference>
<dbReference type="EMBL" id="AWWV01015079">
    <property type="protein sequence ID" value="OMO53934.1"/>
    <property type="molecule type" value="Genomic_DNA"/>
</dbReference>
<evidence type="ECO:0000256" key="2">
    <source>
        <dbReference type="ARBA" id="ARBA00004814"/>
    </source>
</evidence>
<dbReference type="AlphaFoldDB" id="A0A1R3G779"/>
<comment type="catalytic activity">
    <reaction evidence="10">
        <text>indole-3-pyruvate + NADPH + O2 + H(+) = (indol-3-yl)acetate + CO2 + NADP(+) + H2O</text>
        <dbReference type="Rhea" id="RHEA:34331"/>
        <dbReference type="ChEBI" id="CHEBI:15377"/>
        <dbReference type="ChEBI" id="CHEBI:15378"/>
        <dbReference type="ChEBI" id="CHEBI:15379"/>
        <dbReference type="ChEBI" id="CHEBI:16526"/>
        <dbReference type="ChEBI" id="CHEBI:17640"/>
        <dbReference type="ChEBI" id="CHEBI:30854"/>
        <dbReference type="ChEBI" id="CHEBI:57783"/>
        <dbReference type="ChEBI" id="CHEBI:58349"/>
        <dbReference type="EC" id="1.14.13.168"/>
    </reaction>
</comment>
<organism evidence="12 13">
    <name type="scientific">Corchorus capsularis</name>
    <name type="common">Jute</name>
    <dbReference type="NCBI Taxonomy" id="210143"/>
    <lineage>
        <taxon>Eukaryota</taxon>
        <taxon>Viridiplantae</taxon>
        <taxon>Streptophyta</taxon>
        <taxon>Embryophyta</taxon>
        <taxon>Tracheophyta</taxon>
        <taxon>Spermatophyta</taxon>
        <taxon>Magnoliopsida</taxon>
        <taxon>eudicotyledons</taxon>
        <taxon>Gunneridae</taxon>
        <taxon>Pentapetalae</taxon>
        <taxon>rosids</taxon>
        <taxon>malvids</taxon>
        <taxon>Malvales</taxon>
        <taxon>Malvaceae</taxon>
        <taxon>Grewioideae</taxon>
        <taxon>Apeibeae</taxon>
        <taxon>Corchorus</taxon>
    </lineage>
</organism>
<dbReference type="InterPro" id="IPR036188">
    <property type="entry name" value="FAD/NAD-bd_sf"/>
</dbReference>
<evidence type="ECO:0000256" key="9">
    <source>
        <dbReference type="ARBA" id="ARBA00023070"/>
    </source>
</evidence>
<dbReference type="InterPro" id="IPR020946">
    <property type="entry name" value="Flavin_mOase-like"/>
</dbReference>
<protein>
    <recommendedName>
        <fullName evidence="11">Flavin-containing monooxygenase</fullName>
        <ecNumber evidence="11">1.-.-.-</ecNumber>
    </recommendedName>
</protein>
<keyword evidence="9" id="KW-0073">Auxin biosynthesis</keyword>
<keyword evidence="8 11" id="KW-0503">Monooxygenase</keyword>
<evidence type="ECO:0000256" key="7">
    <source>
        <dbReference type="ARBA" id="ARBA00023002"/>
    </source>
</evidence>
<dbReference type="OMA" id="KQFPNHW"/>
<keyword evidence="13" id="KW-1185">Reference proteome</keyword>
<dbReference type="PRINTS" id="PR00469">
    <property type="entry name" value="PNDRDTASEII"/>
</dbReference>
<dbReference type="GO" id="GO:0004499">
    <property type="term" value="F:N,N-dimethylaniline monooxygenase activity"/>
    <property type="evidence" value="ECO:0007669"/>
    <property type="project" value="InterPro"/>
</dbReference>
<evidence type="ECO:0000256" key="10">
    <source>
        <dbReference type="ARBA" id="ARBA00047707"/>
    </source>
</evidence>
<dbReference type="GO" id="GO:0103075">
    <property type="term" value="F:indole-3-pyruvate monooxygenase activity"/>
    <property type="evidence" value="ECO:0007669"/>
    <property type="project" value="UniProtKB-EC"/>
</dbReference>
<keyword evidence="6" id="KW-0521">NADP</keyword>
<dbReference type="GO" id="GO:0050660">
    <property type="term" value="F:flavin adenine dinucleotide binding"/>
    <property type="evidence" value="ECO:0007669"/>
    <property type="project" value="InterPro"/>
</dbReference>
<comment type="similarity">
    <text evidence="3 11">Belongs to the FMO family.</text>
</comment>
<reference evidence="12 13" key="1">
    <citation type="submission" date="2013-09" db="EMBL/GenBank/DDBJ databases">
        <title>Corchorus capsularis genome sequencing.</title>
        <authorList>
            <person name="Alam M."/>
            <person name="Haque M.S."/>
            <person name="Islam M.S."/>
            <person name="Emdad E.M."/>
            <person name="Islam M.M."/>
            <person name="Ahmed B."/>
            <person name="Halim A."/>
            <person name="Hossen Q.M.M."/>
            <person name="Hossain M.Z."/>
            <person name="Ahmed R."/>
            <person name="Khan M.M."/>
            <person name="Islam R."/>
            <person name="Rashid M.M."/>
            <person name="Khan S.A."/>
            <person name="Rahman M.S."/>
            <person name="Alam M."/>
        </authorList>
    </citation>
    <scope>NUCLEOTIDE SEQUENCE [LARGE SCALE GENOMIC DNA]</scope>
    <source>
        <strain evidence="13">cv. CVL-1</strain>
        <tissue evidence="12">Whole seedling</tissue>
    </source>
</reference>
<comment type="caution">
    <text evidence="12">The sequence shown here is derived from an EMBL/GenBank/DDBJ whole genome shotgun (WGS) entry which is preliminary data.</text>
</comment>
<keyword evidence="4 11" id="KW-0285">Flavoprotein</keyword>
<dbReference type="InterPro" id="IPR050982">
    <property type="entry name" value="Auxin_biosynth/cation_transpt"/>
</dbReference>
<sequence>MEENTVVIVGAGPAGIATSACLNRLSIPNIVFEREECSAPLWKKRCYDSLKLHLPKQFCQLPYMKFSPYAPTYLPKDSFVRYLDKYVSSFGVIPRYLHSVESADYDSNAQKWCIVVKNMANNDASQVFMARFLVVATGENSQELMPCVRGLDTFKGDFMHSSQYKNGDEFNGKNVLVVGWGSSGAEIAFDLLNCGAKPSIVARTPVHVLSKEIVHMGMVMLKYLPCKVVDNISVMLSKFKYGNVSKYGLKRPKRGPFYLKATNGQSPVIDIGTISKIKKGEIQVFPNMAAISDKTIVFDNGIRAQFDAIIFATGYKSTVRNWLKGSNRIFDENGMPQGSFPDHWKGENGLYCAGFDRRGLQGISFDAQNIARDISAALGLDGETS</sequence>
<evidence type="ECO:0000256" key="1">
    <source>
        <dbReference type="ARBA" id="ARBA00001974"/>
    </source>
</evidence>
<evidence type="ECO:0000313" key="13">
    <source>
        <dbReference type="Proteomes" id="UP000188268"/>
    </source>
</evidence>
<dbReference type="PRINTS" id="PR00368">
    <property type="entry name" value="FADPNR"/>
</dbReference>
<comment type="cofactor">
    <cofactor evidence="1 11">
        <name>FAD</name>
        <dbReference type="ChEBI" id="CHEBI:57692"/>
    </cofactor>
</comment>
<dbReference type="Gramene" id="OMO53934">
    <property type="protein sequence ID" value="OMO53934"/>
    <property type="gene ID" value="CCACVL1_28198"/>
</dbReference>
<dbReference type="Proteomes" id="UP000188268">
    <property type="component" value="Unassembled WGS sequence"/>
</dbReference>
<dbReference type="STRING" id="210143.A0A1R3G779"/>
<comment type="pathway">
    <text evidence="2">Plant hormone metabolism; auxin biosynthesis.</text>
</comment>
<dbReference type="Pfam" id="PF00743">
    <property type="entry name" value="FMO-like"/>
    <property type="match status" value="1"/>
</dbReference>
<dbReference type="InterPro" id="IPR000960">
    <property type="entry name" value="Flavin_mOase"/>
</dbReference>
<keyword evidence="7 11" id="KW-0560">Oxidoreductase</keyword>
<evidence type="ECO:0000256" key="3">
    <source>
        <dbReference type="ARBA" id="ARBA00009183"/>
    </source>
</evidence>
<dbReference type="PANTHER" id="PTHR43539">
    <property type="entry name" value="FLAVIN-BINDING MONOOXYGENASE-LIKE PROTEIN (AFU_ORTHOLOGUE AFUA_4G09220)"/>
    <property type="match status" value="1"/>
</dbReference>
<evidence type="ECO:0000256" key="11">
    <source>
        <dbReference type="RuleBase" id="RU361177"/>
    </source>
</evidence>
<gene>
    <name evidence="12" type="ORF">CCACVL1_28198</name>
</gene>
<dbReference type="PANTHER" id="PTHR43539:SF9">
    <property type="entry name" value="INDOLE-3-PYRUVATE MONOOXYGENASE YUCCA11-RELATED"/>
    <property type="match status" value="1"/>
</dbReference>
<accession>A0A1R3G779</accession>
<evidence type="ECO:0000256" key="8">
    <source>
        <dbReference type="ARBA" id="ARBA00023033"/>
    </source>
</evidence>
<evidence type="ECO:0000256" key="5">
    <source>
        <dbReference type="ARBA" id="ARBA00022827"/>
    </source>
</evidence>
<evidence type="ECO:0000256" key="6">
    <source>
        <dbReference type="ARBA" id="ARBA00022857"/>
    </source>
</evidence>
<evidence type="ECO:0000313" key="12">
    <source>
        <dbReference type="EMBL" id="OMO53934.1"/>
    </source>
</evidence>
<dbReference type="EC" id="1.-.-.-" evidence="11"/>
<keyword evidence="5 11" id="KW-0274">FAD</keyword>
<dbReference type="Gene3D" id="3.50.50.60">
    <property type="entry name" value="FAD/NAD(P)-binding domain"/>
    <property type="match status" value="1"/>
</dbReference>
<dbReference type="GO" id="GO:0009851">
    <property type="term" value="P:auxin biosynthetic process"/>
    <property type="evidence" value="ECO:0007669"/>
    <property type="project" value="UniProtKB-KW"/>
</dbReference>
<evidence type="ECO:0000256" key="4">
    <source>
        <dbReference type="ARBA" id="ARBA00022630"/>
    </source>
</evidence>